<keyword evidence="1" id="KW-0812">Transmembrane</keyword>
<organism evidence="2 3">
    <name type="scientific">Nocardia tenerifensis</name>
    <dbReference type="NCBI Taxonomy" id="228006"/>
    <lineage>
        <taxon>Bacteria</taxon>
        <taxon>Bacillati</taxon>
        <taxon>Actinomycetota</taxon>
        <taxon>Actinomycetes</taxon>
        <taxon>Mycobacteriales</taxon>
        <taxon>Nocardiaceae</taxon>
        <taxon>Nocardia</taxon>
    </lineage>
</organism>
<accession>A0A318JS53</accession>
<feature type="transmembrane region" description="Helical" evidence="1">
    <location>
        <begin position="12"/>
        <end position="33"/>
    </location>
</feature>
<dbReference type="NCBIfam" id="NF037996">
    <property type="entry name" value="B-4DMT"/>
    <property type="match status" value="1"/>
</dbReference>
<reference evidence="2 3" key="1">
    <citation type="submission" date="2018-05" db="EMBL/GenBank/DDBJ databases">
        <title>Genomic Encyclopedia of Type Strains, Phase IV (KMG-IV): sequencing the most valuable type-strain genomes for metagenomic binning, comparative biology and taxonomic classification.</title>
        <authorList>
            <person name="Goeker M."/>
        </authorList>
    </citation>
    <scope>NUCLEOTIDE SEQUENCE [LARGE SCALE GENOMIC DNA]</scope>
    <source>
        <strain evidence="2 3">DSM 44704</strain>
    </source>
</reference>
<comment type="caution">
    <text evidence="2">The sequence shown here is derived from an EMBL/GenBank/DDBJ whole genome shotgun (WGS) entry which is preliminary data.</text>
</comment>
<gene>
    <name evidence="2" type="ORF">DFR70_11683</name>
</gene>
<feature type="transmembrane region" description="Helical" evidence="1">
    <location>
        <begin position="118"/>
        <end position="141"/>
    </location>
</feature>
<evidence type="ECO:0000313" key="3">
    <source>
        <dbReference type="Proteomes" id="UP000247569"/>
    </source>
</evidence>
<dbReference type="InterPro" id="IPR047958">
    <property type="entry name" value="B-4DMT-like"/>
</dbReference>
<dbReference type="Proteomes" id="UP000247569">
    <property type="component" value="Unassembled WGS sequence"/>
</dbReference>
<sequence length="155" mass="16733">MVVRMNAWVLRGVALGALVVVLRAVLGFAMVNWPTHGVWMRMFCLILLVGAVLCWGLLDGRSDRTAEPDPERGTDLTLRWLKAAVVAGLGSGLVSWIIDWLPKFDLGDNGILFELTASAAFIVLLVFVPALIGVGLGRILADRTRGKRAPAQTAV</sequence>
<evidence type="ECO:0000313" key="2">
    <source>
        <dbReference type="EMBL" id="PXX57853.1"/>
    </source>
</evidence>
<feature type="transmembrane region" description="Helical" evidence="1">
    <location>
        <begin position="39"/>
        <end position="58"/>
    </location>
</feature>
<dbReference type="AlphaFoldDB" id="A0A318JS53"/>
<proteinExistence type="predicted"/>
<feature type="transmembrane region" description="Helical" evidence="1">
    <location>
        <begin position="79"/>
        <end position="98"/>
    </location>
</feature>
<keyword evidence="1" id="KW-0472">Membrane</keyword>
<keyword evidence="1" id="KW-1133">Transmembrane helix</keyword>
<keyword evidence="3" id="KW-1185">Reference proteome</keyword>
<name>A0A318JS53_9NOCA</name>
<evidence type="ECO:0000256" key="1">
    <source>
        <dbReference type="SAM" id="Phobius"/>
    </source>
</evidence>
<dbReference type="EMBL" id="QJKF01000016">
    <property type="protein sequence ID" value="PXX57853.1"/>
    <property type="molecule type" value="Genomic_DNA"/>
</dbReference>
<dbReference type="OrthoDB" id="4375786at2"/>
<protein>
    <submittedName>
        <fullName evidence="2">Uncharacterized protein</fullName>
    </submittedName>
</protein>